<dbReference type="Pfam" id="PF13542">
    <property type="entry name" value="HTH_Tnp_ISL3"/>
    <property type="match status" value="1"/>
</dbReference>
<dbReference type="OrthoDB" id="3255666at2"/>
<organism evidence="3 4">
    <name type="scientific">Gordonia iterans</name>
    <dbReference type="NCBI Taxonomy" id="1004901"/>
    <lineage>
        <taxon>Bacteria</taxon>
        <taxon>Bacillati</taxon>
        <taxon>Actinomycetota</taxon>
        <taxon>Actinomycetes</taxon>
        <taxon>Mycobacteriales</taxon>
        <taxon>Gordoniaceae</taxon>
        <taxon>Gordonia</taxon>
    </lineage>
</organism>
<dbReference type="Pfam" id="PF01610">
    <property type="entry name" value="DDE_Tnp_ISL3"/>
    <property type="match status" value="1"/>
</dbReference>
<feature type="domain" description="Transposase IS204/IS1001/IS1096/IS1165 DDE" evidence="1">
    <location>
        <begin position="187"/>
        <end position="418"/>
    </location>
</feature>
<name>A0A2S0KG88_9ACTN</name>
<dbReference type="Proteomes" id="UP000239814">
    <property type="component" value="Chromosome"/>
</dbReference>
<dbReference type="InterPro" id="IPR047951">
    <property type="entry name" value="Transpos_ISL3"/>
</dbReference>
<keyword evidence="4" id="KW-1185">Reference proteome</keyword>
<gene>
    <name evidence="3" type="ORF">C6V83_10950</name>
</gene>
<dbReference type="PANTHER" id="PTHR33498">
    <property type="entry name" value="TRANSPOSASE FOR INSERTION SEQUENCE ELEMENT IS1557"/>
    <property type="match status" value="1"/>
</dbReference>
<protein>
    <submittedName>
        <fullName evidence="3">ISL3 family transposase</fullName>
    </submittedName>
</protein>
<dbReference type="NCBIfam" id="NF033550">
    <property type="entry name" value="transpos_ISL3"/>
    <property type="match status" value="1"/>
</dbReference>
<dbReference type="AlphaFoldDB" id="A0A2S0KG88"/>
<sequence>MSEPTSLLLGLEGVQVVSVSVAADRTRIVDVVTTDERAACCPDCGQKSSSVKERTVTCPRDIGYGTDPILLRWNKIRWRCRNTECRRVTFTEAIDQVRARRRTTGRLRERIGRAIGDTARSVVEVAAAHGVSWTTAHTAFCEVADRELRPPELVTVLGIDETRRGKPRWVRGQDGRWRRVDPWDTGFVDLAGDQGLLGQATGRTSAAVVDWLRAQSPKFRDTITHVAIDPCAAYAAAAAEVLPNAQLVVDHFHLVKLANDMVTTVRRRVTWEQRGRRGRAADPEWANRRRLLTARERLSEHGYAKMWNALRANDPGNEVLAAYIVKEELRALLGLARRRPERHELRDRLYRFYDLCAEINMPEVSTLASTIDTWWPAILAFIDTGITNARTEGLNRLVKQVKRVACGFRNLTNSRRRIRFHCTRKQRARIQYHC</sequence>
<dbReference type="InterPro" id="IPR032877">
    <property type="entry name" value="Transposase_HTH"/>
</dbReference>
<reference evidence="3 4" key="1">
    <citation type="submission" date="2018-03" db="EMBL/GenBank/DDBJ databases">
        <title>Characteristics and genome of n-alkane degrading marine bacteria Gordonia iterans isolated from crude oil contaminated in Tae-an, South Korea.</title>
        <authorList>
            <person name="Lee S.-S."/>
            <person name="Kim H."/>
        </authorList>
    </citation>
    <scope>NUCLEOTIDE SEQUENCE [LARGE SCALE GENOMIC DNA]</scope>
    <source>
        <strain evidence="3 4">Co17</strain>
    </source>
</reference>
<accession>A0A2S0KG88</accession>
<dbReference type="KEGG" id="git:C6V83_10950"/>
<proteinExistence type="predicted"/>
<dbReference type="EMBL" id="CP027433">
    <property type="protein sequence ID" value="AVM00708.1"/>
    <property type="molecule type" value="Genomic_DNA"/>
</dbReference>
<evidence type="ECO:0000259" key="2">
    <source>
        <dbReference type="Pfam" id="PF13542"/>
    </source>
</evidence>
<evidence type="ECO:0000259" key="1">
    <source>
        <dbReference type="Pfam" id="PF01610"/>
    </source>
</evidence>
<evidence type="ECO:0000313" key="4">
    <source>
        <dbReference type="Proteomes" id="UP000239814"/>
    </source>
</evidence>
<dbReference type="InterPro" id="IPR002560">
    <property type="entry name" value="Transposase_DDE"/>
</dbReference>
<dbReference type="PANTHER" id="PTHR33498:SF1">
    <property type="entry name" value="TRANSPOSASE FOR INSERTION SEQUENCE ELEMENT IS1557"/>
    <property type="match status" value="1"/>
</dbReference>
<feature type="domain" description="Transposase IS204/IS1001/IS1096/IS1165 helix-turn-helix" evidence="2">
    <location>
        <begin position="92"/>
        <end position="140"/>
    </location>
</feature>
<evidence type="ECO:0000313" key="3">
    <source>
        <dbReference type="EMBL" id="AVM00708.1"/>
    </source>
</evidence>